<dbReference type="GO" id="GO:0003677">
    <property type="term" value="F:DNA binding"/>
    <property type="evidence" value="ECO:0007669"/>
    <property type="project" value="UniProtKB-KW"/>
</dbReference>
<accession>A0AAD8QSK0</accession>
<reference evidence="8" key="1">
    <citation type="submission" date="2023-07" db="EMBL/GenBank/DDBJ databases">
        <title>A chromosome-level genome assembly of Lolium multiflorum.</title>
        <authorList>
            <person name="Chen Y."/>
            <person name="Copetti D."/>
            <person name="Kolliker R."/>
            <person name="Studer B."/>
        </authorList>
    </citation>
    <scope>NUCLEOTIDE SEQUENCE</scope>
    <source>
        <strain evidence="8">02402/16</strain>
        <tissue evidence="8">Leaf</tissue>
    </source>
</reference>
<keyword evidence="6" id="KW-0472">Membrane</keyword>
<dbReference type="InterPro" id="IPR011320">
    <property type="entry name" value="RNase_H1_N"/>
</dbReference>
<evidence type="ECO:0000256" key="2">
    <source>
        <dbReference type="ARBA" id="ARBA00023015"/>
    </source>
</evidence>
<dbReference type="Gene3D" id="3.40.970.10">
    <property type="entry name" value="Ribonuclease H1, N-terminal domain"/>
    <property type="match status" value="1"/>
</dbReference>
<keyword evidence="6" id="KW-0812">Transmembrane</keyword>
<feature type="transmembrane region" description="Helical" evidence="6">
    <location>
        <begin position="56"/>
        <end position="75"/>
    </location>
</feature>
<dbReference type="Gene3D" id="2.40.330.10">
    <property type="entry name" value="DNA-binding pseudobarrel domain"/>
    <property type="match status" value="1"/>
</dbReference>
<keyword evidence="6" id="KW-1133">Transmembrane helix</keyword>
<dbReference type="AlphaFoldDB" id="A0AAD8QSK0"/>
<organism evidence="8 9">
    <name type="scientific">Lolium multiflorum</name>
    <name type="common">Italian ryegrass</name>
    <name type="synonym">Lolium perenne subsp. multiflorum</name>
    <dbReference type="NCBI Taxonomy" id="4521"/>
    <lineage>
        <taxon>Eukaryota</taxon>
        <taxon>Viridiplantae</taxon>
        <taxon>Streptophyta</taxon>
        <taxon>Embryophyta</taxon>
        <taxon>Tracheophyta</taxon>
        <taxon>Spermatophyta</taxon>
        <taxon>Magnoliopsida</taxon>
        <taxon>Liliopsida</taxon>
        <taxon>Poales</taxon>
        <taxon>Poaceae</taxon>
        <taxon>BOP clade</taxon>
        <taxon>Pooideae</taxon>
        <taxon>Poodae</taxon>
        <taxon>Poeae</taxon>
        <taxon>Poeae Chloroplast Group 2 (Poeae type)</taxon>
        <taxon>Loliodinae</taxon>
        <taxon>Loliinae</taxon>
        <taxon>Lolium</taxon>
    </lineage>
</organism>
<name>A0AAD8QSK0_LOLMU</name>
<keyword evidence="3" id="KW-0238">DNA-binding</keyword>
<keyword evidence="4" id="KW-0804">Transcription</keyword>
<feature type="domain" description="Ribonuclease H1 N-terminal" evidence="7">
    <location>
        <begin position="2"/>
        <end position="30"/>
    </location>
</feature>
<evidence type="ECO:0000313" key="8">
    <source>
        <dbReference type="EMBL" id="KAK1607972.1"/>
    </source>
</evidence>
<dbReference type="InterPro" id="IPR037056">
    <property type="entry name" value="RNase_H1_N_sf"/>
</dbReference>
<dbReference type="Pfam" id="PF01693">
    <property type="entry name" value="Cauli_VI"/>
    <property type="match status" value="1"/>
</dbReference>
<evidence type="ECO:0000256" key="4">
    <source>
        <dbReference type="ARBA" id="ARBA00023163"/>
    </source>
</evidence>
<protein>
    <recommendedName>
        <fullName evidence="7">Ribonuclease H1 N-terminal domain-containing protein</fullName>
    </recommendedName>
</protein>
<evidence type="ECO:0000313" key="9">
    <source>
        <dbReference type="Proteomes" id="UP001231189"/>
    </source>
</evidence>
<dbReference type="InterPro" id="IPR015300">
    <property type="entry name" value="DNA-bd_pseudobarrel_sf"/>
</dbReference>
<evidence type="ECO:0000259" key="7">
    <source>
        <dbReference type="Pfam" id="PF01693"/>
    </source>
</evidence>
<dbReference type="GO" id="GO:0005634">
    <property type="term" value="C:nucleus"/>
    <property type="evidence" value="ECO:0007669"/>
    <property type="project" value="UniProtKB-SubCell"/>
</dbReference>
<proteinExistence type="predicted"/>
<evidence type="ECO:0000256" key="1">
    <source>
        <dbReference type="ARBA" id="ARBA00004123"/>
    </source>
</evidence>
<dbReference type="EMBL" id="JAUUTY010000007">
    <property type="protein sequence ID" value="KAK1607972.1"/>
    <property type="molecule type" value="Genomic_DNA"/>
</dbReference>
<sequence>MYDEYDDCLKQVIGFKGNYYKGHKSKAEAESRYMKHLLGEEMKEEKTKEEQMKKNWKKTILVSTMLLVIAVVLVLEKVDTFGMYHPPVKVALYMGERCEWKVQLQWRAERVGFIKSWSEFAARLDLHINDTIIFTPKDDGFTVDVFSKESSCSSI</sequence>
<comment type="subcellular location">
    <subcellularLocation>
        <location evidence="1">Nucleus</location>
    </subcellularLocation>
</comment>
<dbReference type="SUPFAM" id="SSF101936">
    <property type="entry name" value="DNA-binding pseudobarrel domain"/>
    <property type="match status" value="1"/>
</dbReference>
<gene>
    <name evidence="8" type="ORF">QYE76_031645</name>
</gene>
<evidence type="ECO:0000256" key="6">
    <source>
        <dbReference type="SAM" id="Phobius"/>
    </source>
</evidence>
<evidence type="ECO:0000256" key="5">
    <source>
        <dbReference type="ARBA" id="ARBA00023242"/>
    </source>
</evidence>
<comment type="caution">
    <text evidence="8">The sequence shown here is derived from an EMBL/GenBank/DDBJ whole genome shotgun (WGS) entry which is preliminary data.</text>
</comment>
<keyword evidence="2" id="KW-0805">Transcription regulation</keyword>
<keyword evidence="5" id="KW-0539">Nucleus</keyword>
<dbReference type="Proteomes" id="UP001231189">
    <property type="component" value="Unassembled WGS sequence"/>
</dbReference>
<keyword evidence="9" id="KW-1185">Reference proteome</keyword>
<evidence type="ECO:0000256" key="3">
    <source>
        <dbReference type="ARBA" id="ARBA00023125"/>
    </source>
</evidence>